<proteinExistence type="predicted"/>
<feature type="binding site" evidence="1">
    <location>
        <position position="48"/>
    </location>
    <ligand>
        <name>Mg(2+)</name>
        <dbReference type="ChEBI" id="CHEBI:18420"/>
        <label>1</label>
    </ligand>
</feature>
<comment type="caution">
    <text evidence="2">The sequence shown here is derived from an EMBL/GenBank/DDBJ whole genome shotgun (WGS) entry which is preliminary data.</text>
</comment>
<dbReference type="InterPro" id="IPR036705">
    <property type="entry name" value="Ribosyl_crysJ1_sf"/>
</dbReference>
<dbReference type="GO" id="GO:0046872">
    <property type="term" value="F:metal ion binding"/>
    <property type="evidence" value="ECO:0007669"/>
    <property type="project" value="UniProtKB-KW"/>
</dbReference>
<feature type="binding site" evidence="1">
    <location>
        <position position="46"/>
    </location>
    <ligand>
        <name>Mg(2+)</name>
        <dbReference type="ChEBI" id="CHEBI:18420"/>
        <label>1</label>
    </ligand>
</feature>
<dbReference type="PANTHER" id="PTHR16222:SF12">
    <property type="entry name" value="ADP-RIBOSYLGLYCOHYDROLASE-RELATED"/>
    <property type="match status" value="1"/>
</dbReference>
<keyword evidence="1" id="KW-0479">Metal-binding</keyword>
<dbReference type="EMBL" id="SFCC01000014">
    <property type="protein sequence ID" value="RZQ60952.1"/>
    <property type="molecule type" value="Genomic_DNA"/>
</dbReference>
<keyword evidence="1" id="KW-0460">Magnesium</keyword>
<feature type="binding site" evidence="1">
    <location>
        <position position="254"/>
    </location>
    <ligand>
        <name>Mg(2+)</name>
        <dbReference type="ChEBI" id="CHEBI:18420"/>
        <label>1</label>
    </ligand>
</feature>
<feature type="binding site" evidence="1">
    <location>
        <position position="253"/>
    </location>
    <ligand>
        <name>Mg(2+)</name>
        <dbReference type="ChEBI" id="CHEBI:18420"/>
        <label>1</label>
    </ligand>
</feature>
<accession>A0A4Q7J2X3</accession>
<feature type="binding site" evidence="1">
    <location>
        <position position="251"/>
    </location>
    <ligand>
        <name>Mg(2+)</name>
        <dbReference type="ChEBI" id="CHEBI:18420"/>
        <label>1</label>
    </ligand>
</feature>
<dbReference type="GO" id="GO:0016787">
    <property type="term" value="F:hydrolase activity"/>
    <property type="evidence" value="ECO:0007669"/>
    <property type="project" value="UniProtKB-KW"/>
</dbReference>
<organism evidence="2 3">
    <name type="scientific">Amycolatopsis suaedae</name>
    <dbReference type="NCBI Taxonomy" id="2510978"/>
    <lineage>
        <taxon>Bacteria</taxon>
        <taxon>Bacillati</taxon>
        <taxon>Actinomycetota</taxon>
        <taxon>Actinomycetes</taxon>
        <taxon>Pseudonocardiales</taxon>
        <taxon>Pseudonocardiaceae</taxon>
        <taxon>Amycolatopsis</taxon>
    </lineage>
</organism>
<evidence type="ECO:0000313" key="2">
    <source>
        <dbReference type="EMBL" id="RZQ60952.1"/>
    </source>
</evidence>
<dbReference type="RefSeq" id="WP_130478165.1">
    <property type="nucleotide sequence ID" value="NZ_SFCC01000014.1"/>
</dbReference>
<gene>
    <name evidence="2" type="ORF">EWH70_26045</name>
</gene>
<dbReference type="PANTHER" id="PTHR16222">
    <property type="entry name" value="ADP-RIBOSYLGLYCOHYDROLASE"/>
    <property type="match status" value="1"/>
</dbReference>
<keyword evidence="2" id="KW-0378">Hydrolase</keyword>
<feature type="binding site" evidence="1">
    <location>
        <position position="47"/>
    </location>
    <ligand>
        <name>Mg(2+)</name>
        <dbReference type="ChEBI" id="CHEBI:18420"/>
        <label>1</label>
    </ligand>
</feature>
<sequence length="290" mass="30524">MSYESRATASIIGLAVGDAFGSQFLLPGDHPAILGRRTPPGPWSWSDDTEMACSVYSVLDRYGRIDQDALAASFAGHMDPDRGYGSGVERRLLRLRAGEHWRDVAAQGGGSWGNGGAMRVAPLGAWLADDLGVVIDQAARSAEITHAHPDGIAGAVAVALAAALASTRLELGPAGLLDEVLRHLPAGEVRQRVRLARDLPGDTDVRDAAGRLGNGREVSALDTVPLSLWLAAWHLDAYADALWQAVRVAEDVDTVCAITGGIIAARTGSAAIPADWRAATEPFPGWADVR</sequence>
<dbReference type="Gene3D" id="1.10.4080.10">
    <property type="entry name" value="ADP-ribosylation/Crystallin J1"/>
    <property type="match status" value="1"/>
</dbReference>
<dbReference type="Pfam" id="PF03747">
    <property type="entry name" value="ADP_ribosyl_GH"/>
    <property type="match status" value="1"/>
</dbReference>
<name>A0A4Q7J2X3_9PSEU</name>
<protein>
    <submittedName>
        <fullName evidence="2">ADP-ribosylglycohydrolase family protein</fullName>
    </submittedName>
</protein>
<dbReference type="OrthoDB" id="9798107at2"/>
<dbReference type="SUPFAM" id="SSF101478">
    <property type="entry name" value="ADP-ribosylglycohydrolase"/>
    <property type="match status" value="1"/>
</dbReference>
<dbReference type="AlphaFoldDB" id="A0A4Q7J2X3"/>
<evidence type="ECO:0000313" key="3">
    <source>
        <dbReference type="Proteomes" id="UP000292003"/>
    </source>
</evidence>
<evidence type="ECO:0000256" key="1">
    <source>
        <dbReference type="PIRSR" id="PIRSR605502-1"/>
    </source>
</evidence>
<dbReference type="Proteomes" id="UP000292003">
    <property type="component" value="Unassembled WGS sequence"/>
</dbReference>
<dbReference type="InterPro" id="IPR005502">
    <property type="entry name" value="Ribosyl_crysJ1"/>
</dbReference>
<keyword evidence="3" id="KW-1185">Reference proteome</keyword>
<comment type="cofactor">
    <cofactor evidence="1">
        <name>Mg(2+)</name>
        <dbReference type="ChEBI" id="CHEBI:18420"/>
    </cofactor>
    <text evidence="1">Binds 2 magnesium ions per subunit.</text>
</comment>
<reference evidence="2 3" key="1">
    <citation type="submission" date="2019-02" db="EMBL/GenBank/DDBJ databases">
        <title>Draft genome sequence of Amycolatopsis sp. 8-3EHSu isolated from roots of Suaeda maritima.</title>
        <authorList>
            <person name="Duangmal K."/>
            <person name="Chantavorakit T."/>
        </authorList>
    </citation>
    <scope>NUCLEOTIDE SEQUENCE [LARGE SCALE GENOMIC DNA]</scope>
    <source>
        <strain evidence="2 3">8-3EHSu</strain>
    </source>
</reference>
<dbReference type="InterPro" id="IPR050792">
    <property type="entry name" value="ADP-ribosylglycohydrolase"/>
</dbReference>